<evidence type="ECO:0000259" key="12">
    <source>
        <dbReference type="PROSITE" id="PS50893"/>
    </source>
</evidence>
<comment type="subcellular location">
    <subcellularLocation>
        <location evidence="1">Endomembrane system</location>
        <topology evidence="1">Multi-pass membrane protein</topology>
    </subcellularLocation>
</comment>
<dbReference type="InterPro" id="IPR039421">
    <property type="entry name" value="Type_1_exporter"/>
</dbReference>
<evidence type="ECO:0000256" key="8">
    <source>
        <dbReference type="ARBA" id="ARBA00022967"/>
    </source>
</evidence>
<dbReference type="InterPro" id="IPR003593">
    <property type="entry name" value="AAA+_ATPase"/>
</dbReference>
<dbReference type="PROSITE" id="PS50929">
    <property type="entry name" value="ABC_TM1F"/>
    <property type="match status" value="1"/>
</dbReference>
<organism evidence="14 15">
    <name type="scientific">Paramormyrops kingsleyae</name>
    <dbReference type="NCBI Taxonomy" id="1676925"/>
    <lineage>
        <taxon>Eukaryota</taxon>
        <taxon>Metazoa</taxon>
        <taxon>Chordata</taxon>
        <taxon>Craniata</taxon>
        <taxon>Vertebrata</taxon>
        <taxon>Euteleostomi</taxon>
        <taxon>Actinopterygii</taxon>
        <taxon>Neopterygii</taxon>
        <taxon>Teleostei</taxon>
        <taxon>Osteoglossocephala</taxon>
        <taxon>Osteoglossomorpha</taxon>
        <taxon>Osteoglossiformes</taxon>
        <taxon>Mormyridae</taxon>
        <taxon>Paramormyrops</taxon>
    </lineage>
</organism>
<dbReference type="CTD" id="556826"/>
<keyword evidence="9 11" id="KW-1133">Transmembrane helix</keyword>
<dbReference type="Gene3D" id="3.40.50.300">
    <property type="entry name" value="P-loop containing nucleotide triphosphate hydrolases"/>
    <property type="match status" value="1"/>
</dbReference>
<keyword evidence="6" id="KW-0067">ATP-binding</keyword>
<dbReference type="InterPro" id="IPR027417">
    <property type="entry name" value="P-loop_NTPase"/>
</dbReference>
<evidence type="ECO:0000256" key="4">
    <source>
        <dbReference type="ARBA" id="ARBA00022692"/>
    </source>
</evidence>
<dbReference type="GO" id="GO:0016020">
    <property type="term" value="C:membrane"/>
    <property type="evidence" value="ECO:0007669"/>
    <property type="project" value="InterPro"/>
</dbReference>
<evidence type="ECO:0000256" key="9">
    <source>
        <dbReference type="ARBA" id="ARBA00022989"/>
    </source>
</evidence>
<evidence type="ECO:0000256" key="6">
    <source>
        <dbReference type="ARBA" id="ARBA00022840"/>
    </source>
</evidence>
<keyword evidence="8" id="KW-1278">Translocase</keyword>
<dbReference type="GO" id="GO:0016887">
    <property type="term" value="F:ATP hydrolysis activity"/>
    <property type="evidence" value="ECO:0007669"/>
    <property type="project" value="InterPro"/>
</dbReference>
<accession>A0A3B3REI9</accession>
<sequence>MVDSDVGVFTLVLFCDLTLWGALWSGTCLVGVPCSVGLAGLWTFGLLRWCLLYWVSRATVASGRERPWLQRWVATHSLLSPVFESVRNALHRGVPVTLLPGPAAVALLTVSSAGACLFWELSFPEDRADRRAAKKKHEAKALLMRVVRYSRADAPHLAVAFLFLILAVAGETFVPYATGNVIDILSSQYEYSSFLWAIGVFGLFSMGSSFCAGVRGGMFKWSLARLNKRVCHMLFGSLMKQEIGFFEETEPGHLCSRLESDTNKMSLSVVLNMNALVRSVVKTVGMLALMLGISWQLTLLTCVEMPVLALLQNAYSTYSLTYSQQVQDCKARTTAAVAAALDGVRTVRSCSGEATEVRRYEETLREMRRIQNRKGGVSAVHLLLRRLVTIFVKVLMLIYGRRLILLKQLTGGKLLSFVIYQKNMLNNMKDLVAVCGAMLTSVGAAAKVFKYLDRKPRQEEAGHLEPVSLEGRVDFRNVTFSYPSQPDKPVLRGLTLTLQPGKMTALVGPSGAGKSSCICLLERFYEPQEGEVLLDGRPLHHYSHRYLHQQVVLVSQDPQLFSSSVRCNIAYGLEECSLDKVKEAAVKASAHDFISRLEHGYDSDMGKGAAQLAAGERQRLAIARALVREPRVIILDEATRHMDASTQQAVQDVLSGSVGQTVLVVAHHLQTVQKADHIVYLEDGVVVEQGTHAQLMALRGRYYRQRERLFDLPVGAGN</sequence>
<keyword evidence="3" id="KW-0813">Transport</keyword>
<dbReference type="SUPFAM" id="SSF52540">
    <property type="entry name" value="P-loop containing nucleoside triphosphate hydrolases"/>
    <property type="match status" value="1"/>
</dbReference>
<dbReference type="Pfam" id="PF00005">
    <property type="entry name" value="ABC_tran"/>
    <property type="match status" value="1"/>
</dbReference>
<proteinExistence type="inferred from homology"/>
<dbReference type="Ensembl" id="ENSPKIT00000041309.1">
    <property type="protein sequence ID" value="ENSPKIP00000016809.1"/>
    <property type="gene ID" value="ENSPKIG00000002979.1"/>
</dbReference>
<dbReference type="Proteomes" id="UP000261540">
    <property type="component" value="Unplaced"/>
</dbReference>
<dbReference type="InterPro" id="IPR036640">
    <property type="entry name" value="ABC1_TM_sf"/>
</dbReference>
<feature type="transmembrane region" description="Helical" evidence="11">
    <location>
        <begin position="375"/>
        <end position="399"/>
    </location>
</feature>
<feature type="transmembrane region" description="Helical" evidence="11">
    <location>
        <begin position="6"/>
        <end position="24"/>
    </location>
</feature>
<evidence type="ECO:0000256" key="1">
    <source>
        <dbReference type="ARBA" id="ARBA00004127"/>
    </source>
</evidence>
<dbReference type="PANTHER" id="PTHR43394:SF14">
    <property type="entry name" value="TRANSPORTER 2, ATP BINDING CASSETTE SUBFAMILY B"/>
    <property type="match status" value="1"/>
</dbReference>
<feature type="domain" description="ABC transporter" evidence="12">
    <location>
        <begin position="473"/>
        <end position="708"/>
    </location>
</feature>
<evidence type="ECO:0000256" key="2">
    <source>
        <dbReference type="ARBA" id="ARBA00006493"/>
    </source>
</evidence>
<keyword evidence="7" id="KW-0653">Protein transport</keyword>
<dbReference type="OrthoDB" id="6500128at2759"/>
<dbReference type="STRING" id="1676925.ENSPKIP00000016809"/>
<dbReference type="FunFam" id="3.40.50.300:FF:000140">
    <property type="entry name" value="Lipid A export ATP-binding/permease protein MsbA"/>
    <property type="match status" value="1"/>
</dbReference>
<evidence type="ECO:0000256" key="7">
    <source>
        <dbReference type="ARBA" id="ARBA00022856"/>
    </source>
</evidence>
<dbReference type="AlphaFoldDB" id="A0A3B3REI9"/>
<keyword evidence="15" id="KW-1185">Reference proteome</keyword>
<dbReference type="PANTHER" id="PTHR43394">
    <property type="entry name" value="ATP-DEPENDENT PERMEASE MDL1, MITOCHONDRIAL"/>
    <property type="match status" value="1"/>
</dbReference>
<dbReference type="KEGG" id="pki:111834646"/>
<dbReference type="GeneTree" id="ENSGT00940000166090"/>
<reference evidence="14" key="2">
    <citation type="submission" date="2025-09" db="UniProtKB">
        <authorList>
            <consortium name="Ensembl"/>
        </authorList>
    </citation>
    <scope>IDENTIFICATION</scope>
</reference>
<feature type="transmembrane region" description="Helical" evidence="11">
    <location>
        <begin position="194"/>
        <end position="218"/>
    </location>
</feature>
<dbReference type="PROSITE" id="PS50893">
    <property type="entry name" value="ABC_TRANSPORTER_2"/>
    <property type="match status" value="1"/>
</dbReference>
<evidence type="ECO:0000256" key="3">
    <source>
        <dbReference type="ARBA" id="ARBA00022448"/>
    </source>
</evidence>
<dbReference type="GO" id="GO:0012505">
    <property type="term" value="C:endomembrane system"/>
    <property type="evidence" value="ECO:0007669"/>
    <property type="project" value="UniProtKB-SubCell"/>
</dbReference>
<evidence type="ECO:0000313" key="15">
    <source>
        <dbReference type="Proteomes" id="UP000261540"/>
    </source>
</evidence>
<feature type="transmembrane region" description="Helical" evidence="11">
    <location>
        <begin position="36"/>
        <end position="55"/>
    </location>
</feature>
<comment type="similarity">
    <text evidence="2">Belongs to the ABC transporter superfamily. ABCB family. MHC peptide exporter (TC 3.A.1.209) subfamily.</text>
</comment>
<dbReference type="InterPro" id="IPR017871">
    <property type="entry name" value="ABC_transporter-like_CS"/>
</dbReference>
<dbReference type="SUPFAM" id="SSF90123">
    <property type="entry name" value="ABC transporter transmembrane region"/>
    <property type="match status" value="1"/>
</dbReference>
<protein>
    <submittedName>
        <fullName evidence="14">Transporter associated with antigen processing, subunit type t, teleost specific</fullName>
    </submittedName>
</protein>
<dbReference type="GO" id="GO:0015421">
    <property type="term" value="F:ABC-type oligopeptide transporter activity"/>
    <property type="evidence" value="ECO:0007669"/>
    <property type="project" value="TreeGrafter"/>
</dbReference>
<dbReference type="SMART" id="SM00382">
    <property type="entry name" value="AAA"/>
    <property type="match status" value="1"/>
</dbReference>
<dbReference type="InterPro" id="IPR011527">
    <property type="entry name" value="ABC1_TM_dom"/>
</dbReference>
<dbReference type="Pfam" id="PF00664">
    <property type="entry name" value="ABC_membrane"/>
    <property type="match status" value="1"/>
</dbReference>
<evidence type="ECO:0000256" key="10">
    <source>
        <dbReference type="ARBA" id="ARBA00023136"/>
    </source>
</evidence>
<keyword evidence="4 11" id="KW-0812">Transmembrane</keyword>
<name>A0A3B3REI9_9TELE</name>
<evidence type="ECO:0000256" key="5">
    <source>
        <dbReference type="ARBA" id="ARBA00022741"/>
    </source>
</evidence>
<evidence type="ECO:0000259" key="13">
    <source>
        <dbReference type="PROSITE" id="PS50929"/>
    </source>
</evidence>
<dbReference type="GO" id="GO:0005524">
    <property type="term" value="F:ATP binding"/>
    <property type="evidence" value="ECO:0007669"/>
    <property type="project" value="UniProtKB-KW"/>
</dbReference>
<keyword evidence="7" id="KW-0571">Peptide transport</keyword>
<feature type="transmembrane region" description="Helical" evidence="11">
    <location>
        <begin position="154"/>
        <end position="174"/>
    </location>
</feature>
<reference evidence="14" key="1">
    <citation type="submission" date="2025-08" db="UniProtKB">
        <authorList>
            <consortium name="Ensembl"/>
        </authorList>
    </citation>
    <scope>IDENTIFICATION</scope>
</reference>
<feature type="domain" description="ABC transmembrane type-1" evidence="13">
    <location>
        <begin position="158"/>
        <end position="440"/>
    </location>
</feature>
<keyword evidence="10 11" id="KW-0472">Membrane</keyword>
<dbReference type="PROSITE" id="PS00211">
    <property type="entry name" value="ABC_TRANSPORTER_1"/>
    <property type="match status" value="1"/>
</dbReference>
<keyword evidence="5" id="KW-0547">Nucleotide-binding</keyword>
<dbReference type="Gene3D" id="1.20.1560.10">
    <property type="entry name" value="ABC transporter type 1, transmembrane domain"/>
    <property type="match status" value="2"/>
</dbReference>
<evidence type="ECO:0000313" key="14">
    <source>
        <dbReference type="Ensembl" id="ENSPKIP00000016809.1"/>
    </source>
</evidence>
<evidence type="ECO:0000256" key="11">
    <source>
        <dbReference type="SAM" id="Phobius"/>
    </source>
</evidence>
<dbReference type="InterPro" id="IPR003439">
    <property type="entry name" value="ABC_transporter-like_ATP-bd"/>
</dbReference>